<dbReference type="EMBL" id="JAVFCB010000003">
    <property type="protein sequence ID" value="MDQ4213723.1"/>
    <property type="molecule type" value="Genomic_DNA"/>
</dbReference>
<name>A0ABU0XGN2_9MICO</name>
<keyword evidence="6" id="KW-1185">Reference proteome</keyword>
<reference evidence="5 6" key="1">
    <citation type="submission" date="2023-08" db="EMBL/GenBank/DDBJ databases">
        <title>Microbacterium sp. nov., isolated from a waste landfill.</title>
        <authorList>
            <person name="Wen W."/>
        </authorList>
    </citation>
    <scope>NUCLEOTIDE SEQUENCE [LARGE SCALE GENOMIC DNA]</scope>
    <source>
        <strain evidence="5 6">ASV81</strain>
    </source>
</reference>
<sequence length="282" mass="31249">MLGAKSKASNFGRGDRPWIELTAYQIRFTSEVPKIVLGPVIPTHVAYCIGLLAWTLGGREDLGTLAYYREAARDFSDDGLTMCGAFGRRLRGATLQVDQLEHIVERLRVDPSSRRTFAAIIDAADNINERIEYPCAAGIQLFVRNGALSFLTVMRAQQALTVLPYDVFLFSTIQHFLASELSLDVGEYVHFSGTYHIYSNEVEKAKQTIDKGVQTLALPPLPRGRGYAVRDELIQIEAEIREAAEAGDSDRLKSIATSSCEFEFNTVAKGILLEHAHARPGR</sequence>
<dbReference type="InterPro" id="IPR000398">
    <property type="entry name" value="Thymidylate_synthase"/>
</dbReference>
<evidence type="ECO:0000256" key="1">
    <source>
        <dbReference type="ARBA" id="ARBA00011947"/>
    </source>
</evidence>
<dbReference type="InterPro" id="IPR045097">
    <property type="entry name" value="Thymidate_synth/dCMP_Mease"/>
</dbReference>
<dbReference type="PRINTS" id="PR00108">
    <property type="entry name" value="THYMDSNTHASE"/>
</dbReference>
<organism evidence="5 6">
    <name type="scientific">Microbacterium capsulatum</name>
    <dbReference type="NCBI Taxonomy" id="3041921"/>
    <lineage>
        <taxon>Bacteria</taxon>
        <taxon>Bacillati</taxon>
        <taxon>Actinomycetota</taxon>
        <taxon>Actinomycetes</taxon>
        <taxon>Micrococcales</taxon>
        <taxon>Microbacteriaceae</taxon>
        <taxon>Microbacterium</taxon>
    </lineage>
</organism>
<dbReference type="Pfam" id="PF00303">
    <property type="entry name" value="Thymidylat_synt"/>
    <property type="match status" value="1"/>
</dbReference>
<evidence type="ECO:0000313" key="5">
    <source>
        <dbReference type="EMBL" id="MDQ4213723.1"/>
    </source>
</evidence>
<keyword evidence="2" id="KW-0489">Methyltransferase</keyword>
<gene>
    <name evidence="5" type="ORF">RBR11_07305</name>
</gene>
<accession>A0ABU0XGN2</accession>
<evidence type="ECO:0000256" key="2">
    <source>
        <dbReference type="ARBA" id="ARBA00022603"/>
    </source>
</evidence>
<evidence type="ECO:0000259" key="4">
    <source>
        <dbReference type="Pfam" id="PF00303"/>
    </source>
</evidence>
<protein>
    <recommendedName>
        <fullName evidence="1">thymidylate synthase</fullName>
        <ecNumber evidence="1">2.1.1.45</ecNumber>
    </recommendedName>
</protein>
<dbReference type="Gene3D" id="3.30.572.10">
    <property type="entry name" value="Thymidylate synthase/dCMP hydroxymethylase domain"/>
    <property type="match status" value="1"/>
</dbReference>
<dbReference type="RefSeq" id="WP_308488661.1">
    <property type="nucleotide sequence ID" value="NZ_JAVFCB010000003.1"/>
</dbReference>
<proteinExistence type="predicted"/>
<evidence type="ECO:0000313" key="6">
    <source>
        <dbReference type="Proteomes" id="UP001230289"/>
    </source>
</evidence>
<dbReference type="InterPro" id="IPR036926">
    <property type="entry name" value="Thymidate_synth/dCMP_Mease_sf"/>
</dbReference>
<feature type="domain" description="Thymidylate synthase/dCMP hydroxymethylase" evidence="4">
    <location>
        <begin position="18"/>
        <end position="214"/>
    </location>
</feature>
<dbReference type="PANTHER" id="PTHR11548">
    <property type="entry name" value="THYMIDYLATE SYNTHASE 1"/>
    <property type="match status" value="1"/>
</dbReference>
<keyword evidence="3" id="KW-0808">Transferase</keyword>
<evidence type="ECO:0000256" key="3">
    <source>
        <dbReference type="ARBA" id="ARBA00022679"/>
    </source>
</evidence>
<dbReference type="Proteomes" id="UP001230289">
    <property type="component" value="Unassembled WGS sequence"/>
</dbReference>
<dbReference type="InterPro" id="IPR023451">
    <property type="entry name" value="Thymidate_synth/dCMP_Mease_dom"/>
</dbReference>
<comment type="caution">
    <text evidence="5">The sequence shown here is derived from an EMBL/GenBank/DDBJ whole genome shotgun (WGS) entry which is preliminary data.</text>
</comment>
<dbReference type="PANTHER" id="PTHR11548:SF9">
    <property type="entry name" value="THYMIDYLATE SYNTHASE"/>
    <property type="match status" value="1"/>
</dbReference>
<dbReference type="EC" id="2.1.1.45" evidence="1"/>
<dbReference type="SUPFAM" id="SSF55831">
    <property type="entry name" value="Thymidylate synthase/dCMP hydroxymethylase"/>
    <property type="match status" value="1"/>
</dbReference>